<dbReference type="SUPFAM" id="SSF52172">
    <property type="entry name" value="CheY-like"/>
    <property type="match status" value="1"/>
</dbReference>
<dbReference type="CDD" id="cd17535">
    <property type="entry name" value="REC_NarL-like"/>
    <property type="match status" value="1"/>
</dbReference>
<dbReference type="InterPro" id="IPR001789">
    <property type="entry name" value="Sig_transdc_resp-reg_receiver"/>
</dbReference>
<keyword evidence="7" id="KW-1185">Reference proteome</keyword>
<protein>
    <submittedName>
        <fullName evidence="6">DNA-binding response regulator</fullName>
    </submittedName>
</protein>
<sequence length="216" mass="23277">MIKMPSNLPPDTRLLLIDDHQIYLDGLSLTLGSLCEGVKLDHAHNAAQAIQQVQSNTYDLILLDLQLPDSSGLALLQRLNAIDAMVPVAILTASNSPSDLDAALQLGAAGFISKTADSKTLIEAVTQLLFGAQVVIGDESRPLDRQSSARDVGITPRQLEILDLLAEGLPNKVICQRLCLSEDTVKTHLKALFSSLDCHNRTECVSNARKLGLVSF</sequence>
<dbReference type="SUPFAM" id="SSF46894">
    <property type="entry name" value="C-terminal effector domain of the bipartite response regulators"/>
    <property type="match status" value="1"/>
</dbReference>
<evidence type="ECO:0000256" key="3">
    <source>
        <dbReference type="PROSITE-ProRule" id="PRU00169"/>
    </source>
</evidence>
<dbReference type="Proteomes" id="UP000275199">
    <property type="component" value="Unassembled WGS sequence"/>
</dbReference>
<gene>
    <name evidence="6" type="ORF">EF096_15180</name>
</gene>
<dbReference type="InterPro" id="IPR011006">
    <property type="entry name" value="CheY-like_superfamily"/>
</dbReference>
<dbReference type="GO" id="GO:0003677">
    <property type="term" value="F:DNA binding"/>
    <property type="evidence" value="ECO:0007669"/>
    <property type="project" value="UniProtKB-KW"/>
</dbReference>
<dbReference type="Gene3D" id="3.40.50.2300">
    <property type="match status" value="1"/>
</dbReference>
<dbReference type="PANTHER" id="PTHR45566:SF1">
    <property type="entry name" value="HTH-TYPE TRANSCRIPTIONAL REGULATOR YHJB-RELATED"/>
    <property type="match status" value="1"/>
</dbReference>
<dbReference type="Pfam" id="PF00072">
    <property type="entry name" value="Response_reg"/>
    <property type="match status" value="1"/>
</dbReference>
<proteinExistence type="predicted"/>
<keyword evidence="1 3" id="KW-0597">Phosphoprotein</keyword>
<dbReference type="CDD" id="cd06170">
    <property type="entry name" value="LuxR_C_like"/>
    <property type="match status" value="1"/>
</dbReference>
<accession>A0ABX9XF33</accession>
<dbReference type="PANTHER" id="PTHR45566">
    <property type="entry name" value="HTH-TYPE TRANSCRIPTIONAL REGULATOR YHJB-RELATED"/>
    <property type="match status" value="1"/>
</dbReference>
<dbReference type="InterPro" id="IPR051015">
    <property type="entry name" value="EvgA-like"/>
</dbReference>
<comment type="caution">
    <text evidence="6">The sequence shown here is derived from an EMBL/GenBank/DDBJ whole genome shotgun (WGS) entry which is preliminary data.</text>
</comment>
<dbReference type="InterPro" id="IPR058245">
    <property type="entry name" value="NreC/VraR/RcsB-like_REC"/>
</dbReference>
<dbReference type="InterPro" id="IPR000792">
    <property type="entry name" value="Tscrpt_reg_LuxR_C"/>
</dbReference>
<evidence type="ECO:0000259" key="4">
    <source>
        <dbReference type="PROSITE" id="PS50043"/>
    </source>
</evidence>
<evidence type="ECO:0000313" key="6">
    <source>
        <dbReference type="EMBL" id="ROZ82375.1"/>
    </source>
</evidence>
<evidence type="ECO:0000313" key="7">
    <source>
        <dbReference type="Proteomes" id="UP000275199"/>
    </source>
</evidence>
<reference evidence="6 7" key="1">
    <citation type="submission" date="2018-11" db="EMBL/GenBank/DDBJ databases">
        <authorList>
            <person name="Jang G.I."/>
            <person name="Hwang C.Y."/>
        </authorList>
    </citation>
    <scope>NUCLEOTIDE SEQUENCE [LARGE SCALE GENOMIC DNA]</scope>
    <source>
        <strain evidence="6 7">SSM26</strain>
    </source>
</reference>
<evidence type="ECO:0000259" key="5">
    <source>
        <dbReference type="PROSITE" id="PS50110"/>
    </source>
</evidence>
<evidence type="ECO:0000256" key="2">
    <source>
        <dbReference type="ARBA" id="ARBA00023125"/>
    </source>
</evidence>
<dbReference type="Gene3D" id="1.10.10.10">
    <property type="entry name" value="Winged helix-like DNA-binding domain superfamily/Winged helix DNA-binding domain"/>
    <property type="match status" value="1"/>
</dbReference>
<keyword evidence="2 6" id="KW-0238">DNA-binding</keyword>
<feature type="modified residue" description="4-aspartylphosphate" evidence="3">
    <location>
        <position position="64"/>
    </location>
</feature>
<feature type="domain" description="HTH luxR-type" evidence="4">
    <location>
        <begin position="147"/>
        <end position="212"/>
    </location>
</feature>
<name>A0ABX9XF33_9PSED</name>
<dbReference type="InterPro" id="IPR016032">
    <property type="entry name" value="Sig_transdc_resp-reg_C-effctor"/>
</dbReference>
<dbReference type="SMART" id="SM00448">
    <property type="entry name" value="REC"/>
    <property type="match status" value="1"/>
</dbReference>
<organism evidence="6 7">
    <name type="scientific">Pseudomonas neustonica</name>
    <dbReference type="NCBI Taxonomy" id="2487346"/>
    <lineage>
        <taxon>Bacteria</taxon>
        <taxon>Pseudomonadati</taxon>
        <taxon>Pseudomonadota</taxon>
        <taxon>Gammaproteobacteria</taxon>
        <taxon>Pseudomonadales</taxon>
        <taxon>Pseudomonadaceae</taxon>
        <taxon>Pseudomonas</taxon>
    </lineage>
</organism>
<feature type="domain" description="Response regulatory" evidence="5">
    <location>
        <begin position="13"/>
        <end position="129"/>
    </location>
</feature>
<dbReference type="PROSITE" id="PS50110">
    <property type="entry name" value="RESPONSE_REGULATORY"/>
    <property type="match status" value="1"/>
</dbReference>
<dbReference type="InterPro" id="IPR036388">
    <property type="entry name" value="WH-like_DNA-bd_sf"/>
</dbReference>
<dbReference type="PROSITE" id="PS50043">
    <property type="entry name" value="HTH_LUXR_2"/>
    <property type="match status" value="1"/>
</dbReference>
<evidence type="ECO:0000256" key="1">
    <source>
        <dbReference type="ARBA" id="ARBA00022553"/>
    </source>
</evidence>
<dbReference type="EMBL" id="RKKU01000022">
    <property type="protein sequence ID" value="ROZ82375.1"/>
    <property type="molecule type" value="Genomic_DNA"/>
</dbReference>
<dbReference type="Pfam" id="PF00196">
    <property type="entry name" value="GerE"/>
    <property type="match status" value="1"/>
</dbReference>
<dbReference type="SMART" id="SM00421">
    <property type="entry name" value="HTH_LUXR"/>
    <property type="match status" value="1"/>
</dbReference>
<dbReference type="PRINTS" id="PR00038">
    <property type="entry name" value="HTHLUXR"/>
</dbReference>